<dbReference type="RefSeq" id="WP_379960799.1">
    <property type="nucleotide sequence ID" value="NZ_JAUYVI010000008.1"/>
</dbReference>
<reference evidence="3" key="1">
    <citation type="submission" date="2023-08" db="EMBL/GenBank/DDBJ databases">
        <title>Rhodospirillaceae gen. nov., a novel taxon isolated from the Yangtze River Yuezi River estuary sludge.</title>
        <authorList>
            <person name="Ruan L."/>
        </authorList>
    </citation>
    <scope>NUCLEOTIDE SEQUENCE [LARGE SCALE GENOMIC DNA]</scope>
    <source>
        <strain evidence="3">R-7</strain>
    </source>
</reference>
<comment type="caution">
    <text evidence="2">The sequence shown here is derived from an EMBL/GenBank/DDBJ whole genome shotgun (WGS) entry which is preliminary data.</text>
</comment>
<dbReference type="PANTHER" id="PTHR34205">
    <property type="entry name" value="TRANSMEMBRANE PROTEIN"/>
    <property type="match status" value="1"/>
</dbReference>
<evidence type="ECO:0000256" key="1">
    <source>
        <dbReference type="SAM" id="Phobius"/>
    </source>
</evidence>
<sequence length="127" mass="13823">MPTDKRGFEISYSDFWRLYLDAHRRPATRGMHYAATVVGAASTLAAVLLGEVLLAPLGILVAVGMAVGSHRFIEHNRPLIRVNPLYGALSDLRMMWLAMTGGLPREYGRLGLGGPAPRPEGTEPVKI</sequence>
<keyword evidence="1" id="KW-0812">Transmembrane</keyword>
<accession>A0ABU0YT95</accession>
<dbReference type="PANTHER" id="PTHR34205:SF2">
    <property type="entry name" value="DUF962 DOMAIN-CONTAINING PROTEIN"/>
    <property type="match status" value="1"/>
</dbReference>
<name>A0ABU0YT95_9PROT</name>
<keyword evidence="1" id="KW-0472">Membrane</keyword>
<gene>
    <name evidence="2" type="ORF">Q8A70_24825</name>
</gene>
<protein>
    <submittedName>
        <fullName evidence="2">DUF962 domain-containing protein</fullName>
    </submittedName>
</protein>
<dbReference type="Proteomes" id="UP001230156">
    <property type="component" value="Unassembled WGS sequence"/>
</dbReference>
<dbReference type="EMBL" id="JAUYVI010000008">
    <property type="protein sequence ID" value="MDQ7250934.1"/>
    <property type="molecule type" value="Genomic_DNA"/>
</dbReference>
<organism evidence="2 3">
    <name type="scientific">Dongia sedimenti</name>
    <dbReference type="NCBI Taxonomy" id="3064282"/>
    <lineage>
        <taxon>Bacteria</taxon>
        <taxon>Pseudomonadati</taxon>
        <taxon>Pseudomonadota</taxon>
        <taxon>Alphaproteobacteria</taxon>
        <taxon>Rhodospirillales</taxon>
        <taxon>Dongiaceae</taxon>
        <taxon>Dongia</taxon>
    </lineage>
</organism>
<keyword evidence="1" id="KW-1133">Transmembrane helix</keyword>
<evidence type="ECO:0000313" key="3">
    <source>
        <dbReference type="Proteomes" id="UP001230156"/>
    </source>
</evidence>
<dbReference type="Pfam" id="PF06127">
    <property type="entry name" value="Mpo1-like"/>
    <property type="match status" value="1"/>
</dbReference>
<dbReference type="InterPro" id="IPR009305">
    <property type="entry name" value="Mpo1-like"/>
</dbReference>
<feature type="transmembrane region" description="Helical" evidence="1">
    <location>
        <begin position="30"/>
        <end position="49"/>
    </location>
</feature>
<proteinExistence type="predicted"/>
<evidence type="ECO:0000313" key="2">
    <source>
        <dbReference type="EMBL" id="MDQ7250934.1"/>
    </source>
</evidence>
<keyword evidence="3" id="KW-1185">Reference proteome</keyword>